<gene>
    <name evidence="2" type="ORF">FRZ67_01665</name>
</gene>
<dbReference type="EMBL" id="CP042435">
    <property type="protein sequence ID" value="QEC66074.1"/>
    <property type="molecule type" value="Genomic_DNA"/>
</dbReference>
<keyword evidence="1" id="KW-1133">Transmembrane helix</keyword>
<dbReference type="Proteomes" id="UP000321533">
    <property type="component" value="Chromosome"/>
</dbReference>
<keyword evidence="1" id="KW-0812">Transmembrane</keyword>
<protein>
    <submittedName>
        <fullName evidence="2">Uncharacterized protein</fullName>
    </submittedName>
</protein>
<evidence type="ECO:0000256" key="1">
    <source>
        <dbReference type="SAM" id="Phobius"/>
    </source>
</evidence>
<evidence type="ECO:0000313" key="2">
    <source>
        <dbReference type="EMBL" id="QEC66074.1"/>
    </source>
</evidence>
<accession>A0A5B8V3W7</accession>
<dbReference type="RefSeq" id="WP_147187874.1">
    <property type="nucleotide sequence ID" value="NZ_CP042435.1"/>
</dbReference>
<dbReference type="AlphaFoldDB" id="A0A5B8V3W7"/>
<keyword evidence="3" id="KW-1185">Reference proteome</keyword>
<evidence type="ECO:0000313" key="3">
    <source>
        <dbReference type="Proteomes" id="UP000321533"/>
    </source>
</evidence>
<dbReference type="OrthoDB" id="965650at2"/>
<proteinExistence type="predicted"/>
<dbReference type="KEGG" id="pgin:FRZ67_01665"/>
<feature type="transmembrane region" description="Helical" evidence="1">
    <location>
        <begin position="42"/>
        <end position="65"/>
    </location>
</feature>
<sequence length="115" mass="12315">MKFFIAILLTALLGHAAPLYFPWWSFAVTSFIVGLFIHQKAGLAFVSGFFGIFLLFTVHTLVLDYMNDHILAAKVAAILKVGTSSITVILLSAFIGGLVSAFAAMSGSFARGKAK</sequence>
<keyword evidence="1" id="KW-0472">Membrane</keyword>
<name>A0A5B8V3W7_9BACT</name>
<feature type="transmembrane region" description="Helical" evidence="1">
    <location>
        <begin position="77"/>
        <end position="105"/>
    </location>
</feature>
<reference evidence="2 3" key="1">
    <citation type="journal article" date="2016" name="Int. J. Syst. Evol. Microbiol.">
        <title>Panacibacter ginsenosidivorans gen. nov., sp. nov., with ginsenoside converting activity isolated from soil of a ginseng field.</title>
        <authorList>
            <person name="Siddiqi M.Z."/>
            <person name="Muhammad Shafi S."/>
            <person name="Choi K.D."/>
            <person name="Im W.T."/>
        </authorList>
    </citation>
    <scope>NUCLEOTIDE SEQUENCE [LARGE SCALE GENOMIC DNA]</scope>
    <source>
        <strain evidence="2 3">Gsoil1550</strain>
    </source>
</reference>
<organism evidence="2 3">
    <name type="scientific">Panacibacter ginsenosidivorans</name>
    <dbReference type="NCBI Taxonomy" id="1813871"/>
    <lineage>
        <taxon>Bacteria</taxon>
        <taxon>Pseudomonadati</taxon>
        <taxon>Bacteroidota</taxon>
        <taxon>Chitinophagia</taxon>
        <taxon>Chitinophagales</taxon>
        <taxon>Chitinophagaceae</taxon>
        <taxon>Panacibacter</taxon>
    </lineage>
</organism>